<feature type="domain" description="Heterokaryon incompatibility" evidence="1">
    <location>
        <begin position="22"/>
        <end position="111"/>
    </location>
</feature>
<feature type="domain" description="DUF8212" evidence="2">
    <location>
        <begin position="214"/>
        <end position="333"/>
    </location>
</feature>
<evidence type="ECO:0000313" key="4">
    <source>
        <dbReference type="Proteomes" id="UP000635477"/>
    </source>
</evidence>
<dbReference type="OrthoDB" id="674604at2759"/>
<evidence type="ECO:0000259" key="2">
    <source>
        <dbReference type="Pfam" id="PF26640"/>
    </source>
</evidence>
<sequence>MRLLNTSTLRLKEFIGHETPSYAILSHRWGEDEVLFDDIQNETASYKKKKGYSKVEGCCRKAAQDGFEWVWIDSCCINKSSSAELSEAINSMYLWYEQSAVCYAYLDDSLPNFIHLSTETIVDYVSDLFAVCSWFRRGWTLQELIAPRAVELYTSDWIEIPVRILLGEKPSTCSVAERMSRASRRETTRIEDSAYCLLGLSQVNMPLLYGEGNRSFLRLQEHILKQEEDYSIFAWTTPFSYTTIFQREAIGFLASGPSQFVYVFDDHEVNIDCPESYSQRDKDFFPRSRECFNLYENGYENIRKHDFDKSVATDIPKEPPTLTSRGLRVSLPVRYPDSPNLPPVAWIYCTTDDQLVCVLLQPAATATSRLTCRYESRGLVGISKSFLPEFTLTDLLLNPDGKVGMNEASTRTGFVHIQTAGDIEGYNEGINHVVSRYKVAEPGPYRRLRREENGIHEALLVHCIYRSRRVYSHFQVHCGIYDGYPWCSVIENSESQDTEVRVTLDHLQRDHGKLLSDFTDRDAKQSFRLPGIDLSASIRPGPVQEHIITDNGEEPLTTYTLCIKAHYGIGRETWVGLLLIRERQERYLRKRVGSSSPELNEPKKKKEN</sequence>
<reference evidence="3" key="1">
    <citation type="journal article" date="2020" name="BMC Genomics">
        <title>Correction to: Identification and distribution of gene clusters required for synthesis of sphingolipid metabolism inhibitors in diverse species of the filamentous fungus Fusarium.</title>
        <authorList>
            <person name="Kim H.S."/>
            <person name="Lohmar J.M."/>
            <person name="Busman M."/>
            <person name="Brown D.W."/>
            <person name="Naumann T.A."/>
            <person name="Divon H.H."/>
            <person name="Lysoe E."/>
            <person name="Uhlig S."/>
            <person name="Proctor R.H."/>
        </authorList>
    </citation>
    <scope>NUCLEOTIDE SEQUENCE</scope>
    <source>
        <strain evidence="3">NRRL 22465</strain>
    </source>
</reference>
<dbReference type="Pfam" id="PF06985">
    <property type="entry name" value="HET"/>
    <property type="match status" value="1"/>
</dbReference>
<dbReference type="PANTHER" id="PTHR10622">
    <property type="entry name" value="HET DOMAIN-CONTAINING PROTEIN"/>
    <property type="match status" value="1"/>
</dbReference>
<evidence type="ECO:0000259" key="1">
    <source>
        <dbReference type="Pfam" id="PF06985"/>
    </source>
</evidence>
<gene>
    <name evidence="3" type="ORF">FZEAL_9492</name>
</gene>
<proteinExistence type="predicted"/>
<keyword evidence="4" id="KW-1185">Reference proteome</keyword>
<name>A0A8H4UBA2_9HYPO</name>
<dbReference type="Pfam" id="PF26640">
    <property type="entry name" value="DUF8212"/>
    <property type="match status" value="1"/>
</dbReference>
<evidence type="ECO:0008006" key="5">
    <source>
        <dbReference type="Google" id="ProtNLM"/>
    </source>
</evidence>
<evidence type="ECO:0000313" key="3">
    <source>
        <dbReference type="EMBL" id="KAF4972912.1"/>
    </source>
</evidence>
<comment type="caution">
    <text evidence="3">The sequence shown here is derived from an EMBL/GenBank/DDBJ whole genome shotgun (WGS) entry which is preliminary data.</text>
</comment>
<dbReference type="InterPro" id="IPR058525">
    <property type="entry name" value="DUF8212"/>
</dbReference>
<organism evidence="3 4">
    <name type="scientific">Fusarium zealandicum</name>
    <dbReference type="NCBI Taxonomy" id="1053134"/>
    <lineage>
        <taxon>Eukaryota</taxon>
        <taxon>Fungi</taxon>
        <taxon>Dikarya</taxon>
        <taxon>Ascomycota</taxon>
        <taxon>Pezizomycotina</taxon>
        <taxon>Sordariomycetes</taxon>
        <taxon>Hypocreomycetidae</taxon>
        <taxon>Hypocreales</taxon>
        <taxon>Nectriaceae</taxon>
        <taxon>Fusarium</taxon>
        <taxon>Fusarium staphyleae species complex</taxon>
    </lineage>
</organism>
<protein>
    <recommendedName>
        <fullName evidence="5">Heterokaryon incompatibility domain-containing protein</fullName>
    </recommendedName>
</protein>
<dbReference type="AlphaFoldDB" id="A0A8H4UBA2"/>
<dbReference type="Proteomes" id="UP000635477">
    <property type="component" value="Unassembled WGS sequence"/>
</dbReference>
<dbReference type="EMBL" id="JABEYC010000888">
    <property type="protein sequence ID" value="KAF4972912.1"/>
    <property type="molecule type" value="Genomic_DNA"/>
</dbReference>
<dbReference type="PANTHER" id="PTHR10622:SF10">
    <property type="entry name" value="HET DOMAIN-CONTAINING PROTEIN"/>
    <property type="match status" value="1"/>
</dbReference>
<dbReference type="InterPro" id="IPR010730">
    <property type="entry name" value="HET"/>
</dbReference>
<accession>A0A8H4UBA2</accession>
<reference evidence="3" key="2">
    <citation type="submission" date="2020-05" db="EMBL/GenBank/DDBJ databases">
        <authorList>
            <person name="Kim H.-S."/>
            <person name="Proctor R.H."/>
            <person name="Brown D.W."/>
        </authorList>
    </citation>
    <scope>NUCLEOTIDE SEQUENCE</scope>
    <source>
        <strain evidence="3">NRRL 22465</strain>
    </source>
</reference>